<dbReference type="Pfam" id="PF09493">
    <property type="entry name" value="DUF2389"/>
    <property type="match status" value="1"/>
</dbReference>
<keyword evidence="2" id="KW-1185">Reference proteome</keyword>
<proteinExistence type="predicted"/>
<evidence type="ECO:0000313" key="1">
    <source>
        <dbReference type="EMBL" id="ADZ90467.1"/>
    </source>
</evidence>
<dbReference type="KEGG" id="mme:Marme_1194"/>
<dbReference type="OrthoDB" id="5592973at2"/>
<dbReference type="STRING" id="717774.Marme_1194"/>
<gene>
    <name evidence="1" type="ordered locus">Marme_1194</name>
</gene>
<dbReference type="AlphaFoldDB" id="F2JUQ2"/>
<organism evidence="1 2">
    <name type="scientific">Marinomonas mediterranea (strain ATCC 700492 / JCM 21426 / NBRC 103028 / MMB-1)</name>
    <dbReference type="NCBI Taxonomy" id="717774"/>
    <lineage>
        <taxon>Bacteria</taxon>
        <taxon>Pseudomonadati</taxon>
        <taxon>Pseudomonadota</taxon>
        <taxon>Gammaproteobacteria</taxon>
        <taxon>Oceanospirillales</taxon>
        <taxon>Oceanospirillaceae</taxon>
        <taxon>Marinomonas</taxon>
    </lineage>
</organism>
<protein>
    <recommendedName>
        <fullName evidence="3">TIGR02450 family Trp-rich protein</fullName>
    </recommendedName>
</protein>
<dbReference type="RefSeq" id="WP_013660372.1">
    <property type="nucleotide sequence ID" value="NC_015276.1"/>
</dbReference>
<evidence type="ECO:0000313" key="2">
    <source>
        <dbReference type="Proteomes" id="UP000001062"/>
    </source>
</evidence>
<dbReference type="Proteomes" id="UP000001062">
    <property type="component" value="Chromosome"/>
</dbReference>
<dbReference type="InterPro" id="IPR012663">
    <property type="entry name" value="CHP02450_Tryp"/>
</dbReference>
<name>F2JUQ2_MARM1</name>
<reference evidence="1 2" key="1">
    <citation type="journal article" date="2012" name="Stand. Genomic Sci.">
        <title>Complete genome sequence of the melanogenic marine bacterium Marinomonas mediterranea type strain (MMB-1(T)).</title>
        <authorList>
            <person name="Lucas-Elio P."/>
            <person name="Goodwin L."/>
            <person name="Woyke T."/>
            <person name="Pitluck S."/>
            <person name="Nolan M."/>
            <person name="Kyrpides N.C."/>
            <person name="Detter J.C."/>
            <person name="Copeland A."/>
            <person name="Teshima H."/>
            <person name="Bruce D."/>
            <person name="Detter C."/>
            <person name="Tapia R."/>
            <person name="Han S."/>
            <person name="Land M.L."/>
            <person name="Ivanova N."/>
            <person name="Mikhailova N."/>
            <person name="Johnston A.W."/>
            <person name="Sanchez-Amat A."/>
        </authorList>
    </citation>
    <scope>NUCLEOTIDE SEQUENCE [LARGE SCALE GENOMIC DNA]</scope>
    <source>
        <strain evidence="2">ATCC 700492 / JCM 21426 / NBRC 103028 / MMB-1</strain>
    </source>
</reference>
<accession>F2JUQ2</accession>
<dbReference type="NCBIfam" id="TIGR02450">
    <property type="entry name" value="TIGR02450 family Trp-rich protein"/>
    <property type="match status" value="1"/>
</dbReference>
<dbReference type="EMBL" id="CP002583">
    <property type="protein sequence ID" value="ADZ90467.1"/>
    <property type="molecule type" value="Genomic_DNA"/>
</dbReference>
<evidence type="ECO:0008006" key="3">
    <source>
        <dbReference type="Google" id="ProtNLM"/>
    </source>
</evidence>
<sequence>MNPINPAKLLNSKWTAVHPQNKEKHFLVSDIDRDEEGVVISCTLEAVMTKSEYLLDWTELKNNAVWMQGWK</sequence>
<dbReference type="eggNOG" id="ENOG5032YFH">
    <property type="taxonomic scope" value="Bacteria"/>
</dbReference>
<dbReference type="PATRIC" id="fig|717774.3.peg.1240"/>
<dbReference type="HOGENOM" id="CLU_184191_0_0_6"/>